<evidence type="ECO:0000313" key="1">
    <source>
        <dbReference type="EMBL" id="GAA0969909.1"/>
    </source>
</evidence>
<organism evidence="1 2">
    <name type="scientific">Actinocorallia libanotica</name>
    <dbReference type="NCBI Taxonomy" id="46162"/>
    <lineage>
        <taxon>Bacteria</taxon>
        <taxon>Bacillati</taxon>
        <taxon>Actinomycetota</taxon>
        <taxon>Actinomycetes</taxon>
        <taxon>Streptosporangiales</taxon>
        <taxon>Thermomonosporaceae</taxon>
        <taxon>Actinocorallia</taxon>
    </lineage>
</organism>
<evidence type="ECO:0000313" key="2">
    <source>
        <dbReference type="Proteomes" id="UP001500665"/>
    </source>
</evidence>
<dbReference type="EMBL" id="BAAAHH010000069">
    <property type="protein sequence ID" value="GAA0969909.1"/>
    <property type="molecule type" value="Genomic_DNA"/>
</dbReference>
<proteinExistence type="predicted"/>
<dbReference type="Gene3D" id="1.25.40.10">
    <property type="entry name" value="Tetratricopeptide repeat domain"/>
    <property type="match status" value="1"/>
</dbReference>
<dbReference type="Proteomes" id="UP001500665">
    <property type="component" value="Unassembled WGS sequence"/>
</dbReference>
<evidence type="ECO:0008006" key="3">
    <source>
        <dbReference type="Google" id="ProtNLM"/>
    </source>
</evidence>
<keyword evidence="2" id="KW-1185">Reference proteome</keyword>
<gene>
    <name evidence="1" type="ORF">GCM10009550_77110</name>
</gene>
<sequence>MVLGRRTPQRAGPTSELAGWAYLTRAMIARYQRLPRQSAALAAKGLQKAPLGTVAHARLAAHQMRATALDGDTKTATEARRHAITALKALPANAPTTGVYSINLAEDPPYTATSLLLSGQHREAAAATRRVIQTCYVNESLRQGGSNPSGYARSLLVLGLAQAGTGDLDQAAETGLAALNTGRPVWSTMALAEQLNHTLTESRAGHMASAFHARYREVADQLSSRPKDH</sequence>
<reference evidence="1 2" key="1">
    <citation type="journal article" date="2019" name="Int. J. Syst. Evol. Microbiol.">
        <title>The Global Catalogue of Microorganisms (GCM) 10K type strain sequencing project: providing services to taxonomists for standard genome sequencing and annotation.</title>
        <authorList>
            <consortium name="The Broad Institute Genomics Platform"/>
            <consortium name="The Broad Institute Genome Sequencing Center for Infectious Disease"/>
            <person name="Wu L."/>
            <person name="Ma J."/>
        </authorList>
    </citation>
    <scope>NUCLEOTIDE SEQUENCE [LARGE SCALE GENOMIC DNA]</scope>
    <source>
        <strain evidence="1 2">JCM 10696</strain>
    </source>
</reference>
<name>A0ABN1S194_9ACTN</name>
<accession>A0ABN1S194</accession>
<comment type="caution">
    <text evidence="1">The sequence shown here is derived from an EMBL/GenBank/DDBJ whole genome shotgun (WGS) entry which is preliminary data.</text>
</comment>
<dbReference type="InterPro" id="IPR011990">
    <property type="entry name" value="TPR-like_helical_dom_sf"/>
</dbReference>
<protein>
    <recommendedName>
        <fullName evidence="3">Transcriptional regulator</fullName>
    </recommendedName>
</protein>